<evidence type="ECO:0000313" key="2">
    <source>
        <dbReference type="Proteomes" id="UP000183832"/>
    </source>
</evidence>
<reference evidence="1 2" key="1">
    <citation type="submission" date="2015-04" db="EMBL/GenBank/DDBJ databases">
        <authorList>
            <person name="Syromyatnikov M.Y."/>
            <person name="Popov V.N."/>
        </authorList>
    </citation>
    <scope>NUCLEOTIDE SEQUENCE [LARGE SCALE GENOMIC DNA]</scope>
</reference>
<evidence type="ECO:0000313" key="1">
    <source>
        <dbReference type="EMBL" id="CRL02795.1"/>
    </source>
</evidence>
<name>A0A1J1IRD8_9DIPT</name>
<sequence length="76" mass="9067">MKTVCDKRLCQLPIVSLLLTLRKYSELSWRRKFVLPKSQQTLALLDRNFRKKTKIYPVTIPKDCIDQLVSQHFIVY</sequence>
<dbReference type="AlphaFoldDB" id="A0A1J1IRD8"/>
<organism evidence="1 2">
    <name type="scientific">Clunio marinus</name>
    <dbReference type="NCBI Taxonomy" id="568069"/>
    <lineage>
        <taxon>Eukaryota</taxon>
        <taxon>Metazoa</taxon>
        <taxon>Ecdysozoa</taxon>
        <taxon>Arthropoda</taxon>
        <taxon>Hexapoda</taxon>
        <taxon>Insecta</taxon>
        <taxon>Pterygota</taxon>
        <taxon>Neoptera</taxon>
        <taxon>Endopterygota</taxon>
        <taxon>Diptera</taxon>
        <taxon>Nematocera</taxon>
        <taxon>Chironomoidea</taxon>
        <taxon>Chironomidae</taxon>
        <taxon>Clunio</taxon>
    </lineage>
</organism>
<proteinExistence type="predicted"/>
<dbReference type="EMBL" id="CVRI01000058">
    <property type="protein sequence ID" value="CRL02795.1"/>
    <property type="molecule type" value="Genomic_DNA"/>
</dbReference>
<protein>
    <submittedName>
        <fullName evidence="1">CLUMA_CG015975, isoform A</fullName>
    </submittedName>
</protein>
<dbReference type="Proteomes" id="UP000183832">
    <property type="component" value="Unassembled WGS sequence"/>
</dbReference>
<keyword evidence="2" id="KW-1185">Reference proteome</keyword>
<gene>
    <name evidence="1" type="ORF">CLUMA_CG015975</name>
</gene>
<accession>A0A1J1IRD8</accession>